<evidence type="ECO:0000256" key="5">
    <source>
        <dbReference type="ARBA" id="ARBA00011921"/>
    </source>
</evidence>
<comment type="cofactor">
    <cofactor evidence="1">
        <name>Co(2+)</name>
        <dbReference type="ChEBI" id="CHEBI:48828"/>
    </cofactor>
</comment>
<dbReference type="PANTHER" id="PTHR43808:SF32">
    <property type="entry name" value="ARGE_DAPE-RELATED DEACYLASE"/>
    <property type="match status" value="1"/>
</dbReference>
<dbReference type="SUPFAM" id="SSF53187">
    <property type="entry name" value="Zn-dependent exopeptidases"/>
    <property type="match status" value="1"/>
</dbReference>
<proteinExistence type="inferred from homology"/>
<dbReference type="Pfam" id="PF07687">
    <property type="entry name" value="M20_dimer"/>
    <property type="match status" value="1"/>
</dbReference>
<evidence type="ECO:0000256" key="2">
    <source>
        <dbReference type="ARBA" id="ARBA00001947"/>
    </source>
</evidence>
<protein>
    <recommendedName>
        <fullName evidence="6">Probable succinyl-diaminopimelate desuccinylase</fullName>
        <ecNumber evidence="5">3.5.1.18</ecNumber>
    </recommendedName>
</protein>
<dbReference type="EC" id="3.5.1.18" evidence="5"/>
<dbReference type="InterPro" id="IPR036264">
    <property type="entry name" value="Bact_exopeptidase_dim_dom"/>
</dbReference>
<comment type="cofactor">
    <cofactor evidence="2">
        <name>Zn(2+)</name>
        <dbReference type="ChEBI" id="CHEBI:29105"/>
    </cofactor>
</comment>
<evidence type="ECO:0000313" key="14">
    <source>
        <dbReference type="Proteomes" id="UP000198752"/>
    </source>
</evidence>
<evidence type="ECO:0000256" key="1">
    <source>
        <dbReference type="ARBA" id="ARBA00001941"/>
    </source>
</evidence>
<evidence type="ECO:0000256" key="9">
    <source>
        <dbReference type="ARBA" id="ARBA00022833"/>
    </source>
</evidence>
<name>A0A1I2TZU7_9BACL</name>
<dbReference type="NCBIfam" id="TIGR01910">
    <property type="entry name" value="DapE-ArgE"/>
    <property type="match status" value="1"/>
</dbReference>
<organism evidence="13 14">
    <name type="scientific">Sporolactobacillus nakayamae</name>
    <dbReference type="NCBI Taxonomy" id="269670"/>
    <lineage>
        <taxon>Bacteria</taxon>
        <taxon>Bacillati</taxon>
        <taxon>Bacillota</taxon>
        <taxon>Bacilli</taxon>
        <taxon>Bacillales</taxon>
        <taxon>Sporolactobacillaceae</taxon>
        <taxon>Sporolactobacillus</taxon>
    </lineage>
</organism>
<dbReference type="InterPro" id="IPR001261">
    <property type="entry name" value="ArgE/DapE_CS"/>
</dbReference>
<dbReference type="CDD" id="cd08659">
    <property type="entry name" value="M20_ArgE_DapE-like"/>
    <property type="match status" value="1"/>
</dbReference>
<dbReference type="Gene3D" id="3.40.630.10">
    <property type="entry name" value="Zn peptidases"/>
    <property type="match status" value="2"/>
</dbReference>
<dbReference type="PROSITE" id="PS00759">
    <property type="entry name" value="ARGE_DAPE_CPG2_2"/>
    <property type="match status" value="1"/>
</dbReference>
<dbReference type="Gene3D" id="3.30.70.360">
    <property type="match status" value="1"/>
</dbReference>
<dbReference type="UniPathway" id="UPA00034">
    <property type="reaction ID" value="UER00021"/>
</dbReference>
<evidence type="ECO:0000256" key="3">
    <source>
        <dbReference type="ARBA" id="ARBA00005130"/>
    </source>
</evidence>
<accession>A0A1I2TZU7</accession>
<dbReference type="AlphaFoldDB" id="A0A1I2TZU7"/>
<keyword evidence="8" id="KW-0378">Hydrolase</keyword>
<dbReference type="InterPro" id="IPR002933">
    <property type="entry name" value="Peptidase_M20"/>
</dbReference>
<evidence type="ECO:0000256" key="11">
    <source>
        <dbReference type="ARBA" id="ARBA00051301"/>
    </source>
</evidence>
<dbReference type="GO" id="GO:0009089">
    <property type="term" value="P:lysine biosynthetic process via diaminopimelate"/>
    <property type="evidence" value="ECO:0007669"/>
    <property type="project" value="UniProtKB-UniPathway"/>
</dbReference>
<evidence type="ECO:0000256" key="10">
    <source>
        <dbReference type="ARBA" id="ARBA00023285"/>
    </source>
</evidence>
<evidence type="ECO:0000256" key="7">
    <source>
        <dbReference type="ARBA" id="ARBA00022723"/>
    </source>
</evidence>
<dbReference type="STRING" id="269670.SAMN02982927_02494"/>
<dbReference type="GO" id="GO:0046872">
    <property type="term" value="F:metal ion binding"/>
    <property type="evidence" value="ECO:0007669"/>
    <property type="project" value="UniProtKB-KW"/>
</dbReference>
<comment type="pathway">
    <text evidence="3">Amino-acid biosynthesis; L-lysine biosynthesis via DAP pathway; LL-2,6-diaminopimelate from (S)-tetrahydrodipicolinate (succinylase route): step 3/3.</text>
</comment>
<dbReference type="OrthoDB" id="9792335at2"/>
<evidence type="ECO:0000256" key="8">
    <source>
        <dbReference type="ARBA" id="ARBA00022801"/>
    </source>
</evidence>
<sequence>MLTKEQQQVLSCLDEKGLIRFLQRLVQTNSENPPGNEQSVAQIITDELYHSGIDTVKQTVEDNRFNVIAVREGMDKEKLLFNGHMDTVLCGDVERWNDPPLSGTIIGDKMFGRGSADMKGGLAAQIFAFKALVCSGILFKRGMMLTAVVDEEVGFKGTQALIDDHWIDDCVYGVVAEPSSLHIADCLKGGIEFTLRVYGRSAHTGVASTGDNAVISMTRMIGAIEKYSNRLKRRQHPLLGSPTCNIGRIEGGYGVTLVPEFCDMAFDRQLLPGEQIAEVDYEIKDLLHQTASEFGIHMDLVRTQSFPAWQLSHDADVTHLLHGAYKQLYGRPAAYTGFNGYSEVELLARHGLPSLIFGPGDLAVAHAPNEYISLKQVIEAAKVYALLGCQFVGKSSNKQNF</sequence>
<keyword evidence="7" id="KW-0479">Metal-binding</keyword>
<keyword evidence="14" id="KW-1185">Reference proteome</keyword>
<keyword evidence="10" id="KW-0170">Cobalt</keyword>
<gene>
    <name evidence="13" type="ORF">SAMN02982927_02494</name>
</gene>
<dbReference type="InterPro" id="IPR011650">
    <property type="entry name" value="Peptidase_M20_dimer"/>
</dbReference>
<reference evidence="14" key="1">
    <citation type="submission" date="2016-10" db="EMBL/GenBank/DDBJ databases">
        <authorList>
            <person name="Varghese N."/>
            <person name="Submissions S."/>
        </authorList>
    </citation>
    <scope>NUCLEOTIDE SEQUENCE [LARGE SCALE GENOMIC DNA]</scope>
    <source>
        <strain evidence="14">ATCC 700379</strain>
    </source>
</reference>
<evidence type="ECO:0000259" key="12">
    <source>
        <dbReference type="Pfam" id="PF07687"/>
    </source>
</evidence>
<feature type="domain" description="Peptidase M20 dimerisation" evidence="12">
    <location>
        <begin position="188"/>
        <end position="291"/>
    </location>
</feature>
<dbReference type="Pfam" id="PF01546">
    <property type="entry name" value="Peptidase_M20"/>
    <property type="match status" value="1"/>
</dbReference>
<dbReference type="Proteomes" id="UP000198752">
    <property type="component" value="Unassembled WGS sequence"/>
</dbReference>
<dbReference type="RefSeq" id="WP_093673440.1">
    <property type="nucleotide sequence ID" value="NZ_FOOY01000018.1"/>
</dbReference>
<evidence type="ECO:0000256" key="4">
    <source>
        <dbReference type="ARBA" id="ARBA00006247"/>
    </source>
</evidence>
<dbReference type="GO" id="GO:0009014">
    <property type="term" value="F:succinyl-diaminopimelate desuccinylase activity"/>
    <property type="evidence" value="ECO:0007669"/>
    <property type="project" value="UniProtKB-EC"/>
</dbReference>
<dbReference type="PROSITE" id="PS00758">
    <property type="entry name" value="ARGE_DAPE_CPG2_1"/>
    <property type="match status" value="1"/>
</dbReference>
<dbReference type="PANTHER" id="PTHR43808">
    <property type="entry name" value="ACETYLORNITHINE DEACETYLASE"/>
    <property type="match status" value="1"/>
</dbReference>
<dbReference type="EMBL" id="FOOY01000018">
    <property type="protein sequence ID" value="SFG70405.1"/>
    <property type="molecule type" value="Genomic_DNA"/>
</dbReference>
<dbReference type="InterPro" id="IPR010182">
    <property type="entry name" value="ArgE/DapE"/>
</dbReference>
<evidence type="ECO:0000256" key="6">
    <source>
        <dbReference type="ARBA" id="ARBA00016853"/>
    </source>
</evidence>
<comment type="catalytic activity">
    <reaction evidence="11">
        <text>N-succinyl-(2S,6S)-2,6-diaminopimelate + H2O = (2S,6S)-2,6-diaminopimelate + succinate</text>
        <dbReference type="Rhea" id="RHEA:22608"/>
        <dbReference type="ChEBI" id="CHEBI:15377"/>
        <dbReference type="ChEBI" id="CHEBI:30031"/>
        <dbReference type="ChEBI" id="CHEBI:57609"/>
        <dbReference type="ChEBI" id="CHEBI:58087"/>
        <dbReference type="EC" id="3.5.1.18"/>
    </reaction>
</comment>
<dbReference type="SUPFAM" id="SSF55031">
    <property type="entry name" value="Bacterial exopeptidase dimerisation domain"/>
    <property type="match status" value="1"/>
</dbReference>
<evidence type="ECO:0000313" key="13">
    <source>
        <dbReference type="EMBL" id="SFG70405.1"/>
    </source>
</evidence>
<keyword evidence="9" id="KW-0862">Zinc</keyword>
<comment type="similarity">
    <text evidence="4">Belongs to the peptidase M20A family.</text>
</comment>
<dbReference type="InterPro" id="IPR050072">
    <property type="entry name" value="Peptidase_M20A"/>
</dbReference>